<evidence type="ECO:0000256" key="1">
    <source>
        <dbReference type="SAM" id="Phobius"/>
    </source>
</evidence>
<organism evidence="2 3">
    <name type="scientific">Pontivivens ytuae</name>
    <dbReference type="NCBI Taxonomy" id="2789856"/>
    <lineage>
        <taxon>Bacteria</taxon>
        <taxon>Pseudomonadati</taxon>
        <taxon>Pseudomonadota</taxon>
        <taxon>Alphaproteobacteria</taxon>
        <taxon>Rhodobacterales</taxon>
        <taxon>Paracoccaceae</taxon>
        <taxon>Pontivivens</taxon>
    </lineage>
</organism>
<feature type="transmembrane region" description="Helical" evidence="1">
    <location>
        <begin position="6"/>
        <end position="30"/>
    </location>
</feature>
<keyword evidence="1" id="KW-1133">Transmembrane helix</keyword>
<dbReference type="Proteomes" id="UP000594800">
    <property type="component" value="Chromosome"/>
</dbReference>
<dbReference type="RefSeq" id="WP_196102627.1">
    <property type="nucleotide sequence ID" value="NZ_CP064942.1"/>
</dbReference>
<keyword evidence="1" id="KW-0812">Transmembrane</keyword>
<sequence>MEGIRIVLAILAFGFVFLPVSLSLIANLLYPRSAAVARRNWAGLPVASRLFLRVWWLGLHIHGRSGLRERQDAMIEEPGWKVHIVMLWVLGTTLAFRYLLLR</sequence>
<dbReference type="EMBL" id="CP064942">
    <property type="protein sequence ID" value="QPH53418.1"/>
    <property type="molecule type" value="Genomic_DNA"/>
</dbReference>
<dbReference type="KEGG" id="poz:I0K15_16765"/>
<keyword evidence="3" id="KW-1185">Reference proteome</keyword>
<keyword evidence="1" id="KW-0472">Membrane</keyword>
<proteinExistence type="predicted"/>
<feature type="transmembrane region" description="Helical" evidence="1">
    <location>
        <begin position="82"/>
        <end position="100"/>
    </location>
</feature>
<evidence type="ECO:0000313" key="2">
    <source>
        <dbReference type="EMBL" id="QPH53418.1"/>
    </source>
</evidence>
<gene>
    <name evidence="2" type="ORF">I0K15_16765</name>
</gene>
<protein>
    <submittedName>
        <fullName evidence="2">Uncharacterized protein</fullName>
    </submittedName>
</protein>
<reference evidence="2 3" key="1">
    <citation type="submission" date="2020-11" db="EMBL/GenBank/DDBJ databases">
        <title>Description of Pontivivens ytuae sp. nov. isolated from deep sea sediment of Mariana Trench.</title>
        <authorList>
            <person name="Wang Z."/>
            <person name="Sun Q.-L."/>
            <person name="Xu X.-D."/>
            <person name="Tang Y.-Z."/>
            <person name="Zhang J."/>
        </authorList>
    </citation>
    <scope>NUCLEOTIDE SEQUENCE [LARGE SCALE GENOMIC DNA]</scope>
    <source>
        <strain evidence="2 3">MT2928</strain>
    </source>
</reference>
<accession>A0A7S9QBQ7</accession>
<name>A0A7S9QBQ7_9RHOB</name>
<dbReference type="AlphaFoldDB" id="A0A7S9QBQ7"/>
<evidence type="ECO:0000313" key="3">
    <source>
        <dbReference type="Proteomes" id="UP000594800"/>
    </source>
</evidence>